<dbReference type="Pfam" id="PF09601">
    <property type="entry name" value="DUF2459"/>
    <property type="match status" value="1"/>
</dbReference>
<organism evidence="1 2">
    <name type="scientific">Hymenobacter defluvii</name>
    <dbReference type="NCBI Taxonomy" id="2054411"/>
    <lineage>
        <taxon>Bacteria</taxon>
        <taxon>Pseudomonadati</taxon>
        <taxon>Bacteroidota</taxon>
        <taxon>Cytophagia</taxon>
        <taxon>Cytophagales</taxon>
        <taxon>Hymenobacteraceae</taxon>
        <taxon>Hymenobacter</taxon>
    </lineage>
</organism>
<protein>
    <submittedName>
        <fullName evidence="1">TIGR02117 family protein</fullName>
    </submittedName>
</protein>
<name>A0ABS3T9L1_9BACT</name>
<evidence type="ECO:0000313" key="2">
    <source>
        <dbReference type="Proteomes" id="UP000670527"/>
    </source>
</evidence>
<accession>A0ABS3T9L1</accession>
<sequence>MPLAALVLLVLTGTLVPINRKFRETPGGIPVFVVSNGLHTDIVVPTQEARTDLDWRPLLTAPSQPARPAAYPFVAFGWGNAGFYRSSRGGHTPGVGTTLRAALPSPTLLHVSWCAGPPQPSTRVAALRISAAQYEALAATIRASFQADSVGRFVPAVMLGYTAQDQFFEARGRYHVLRTCNDWTNRILRRAGLRAALKAPLAGSVLYQVQHVPKTRNH</sequence>
<evidence type="ECO:0000313" key="1">
    <source>
        <dbReference type="EMBL" id="MBO3269309.1"/>
    </source>
</evidence>
<keyword evidence="2" id="KW-1185">Reference proteome</keyword>
<proteinExistence type="predicted"/>
<reference evidence="1 2" key="1">
    <citation type="submission" date="2021-03" db="EMBL/GenBank/DDBJ databases">
        <authorList>
            <person name="Kim M.K."/>
        </authorList>
    </citation>
    <scope>NUCLEOTIDE SEQUENCE [LARGE SCALE GENOMIC DNA]</scope>
    <source>
        <strain evidence="1 2">BT507</strain>
    </source>
</reference>
<comment type="caution">
    <text evidence="1">The sequence shown here is derived from an EMBL/GenBank/DDBJ whole genome shotgun (WGS) entry which is preliminary data.</text>
</comment>
<gene>
    <name evidence="1" type="ORF">J4D97_01500</name>
</gene>
<dbReference type="EMBL" id="JAGETX010000001">
    <property type="protein sequence ID" value="MBO3269309.1"/>
    <property type="molecule type" value="Genomic_DNA"/>
</dbReference>
<dbReference type="NCBIfam" id="TIGR02117">
    <property type="entry name" value="chp_urease_rgn"/>
    <property type="match status" value="1"/>
</dbReference>
<dbReference type="InterPro" id="IPR011727">
    <property type="entry name" value="CHP02117"/>
</dbReference>
<dbReference type="Proteomes" id="UP000670527">
    <property type="component" value="Unassembled WGS sequence"/>
</dbReference>
<dbReference type="RefSeq" id="WP_208306068.1">
    <property type="nucleotide sequence ID" value="NZ_JAGETX010000001.1"/>
</dbReference>